<protein>
    <submittedName>
        <fullName evidence="1">Uncharacterized protein</fullName>
    </submittedName>
</protein>
<accession>A0A921QYB6</accession>
<gene>
    <name evidence="1" type="ORF">BDA96_05G200000</name>
</gene>
<comment type="caution">
    <text evidence="1">The sequence shown here is derived from an EMBL/GenBank/DDBJ whole genome shotgun (WGS) entry which is preliminary data.</text>
</comment>
<evidence type="ECO:0000313" key="2">
    <source>
        <dbReference type="Proteomes" id="UP000807115"/>
    </source>
</evidence>
<organism evidence="1 2">
    <name type="scientific">Sorghum bicolor</name>
    <name type="common">Sorghum</name>
    <name type="synonym">Sorghum vulgare</name>
    <dbReference type="NCBI Taxonomy" id="4558"/>
    <lineage>
        <taxon>Eukaryota</taxon>
        <taxon>Viridiplantae</taxon>
        <taxon>Streptophyta</taxon>
        <taxon>Embryophyta</taxon>
        <taxon>Tracheophyta</taxon>
        <taxon>Spermatophyta</taxon>
        <taxon>Magnoliopsida</taxon>
        <taxon>Liliopsida</taxon>
        <taxon>Poales</taxon>
        <taxon>Poaceae</taxon>
        <taxon>PACMAD clade</taxon>
        <taxon>Panicoideae</taxon>
        <taxon>Andropogonodae</taxon>
        <taxon>Andropogoneae</taxon>
        <taxon>Sorghinae</taxon>
        <taxon>Sorghum</taxon>
    </lineage>
</organism>
<proteinExistence type="predicted"/>
<dbReference type="Proteomes" id="UP000807115">
    <property type="component" value="Chromosome 5"/>
</dbReference>
<reference evidence="1" key="2">
    <citation type="submission" date="2020-10" db="EMBL/GenBank/DDBJ databases">
        <authorList>
            <person name="Cooper E.A."/>
            <person name="Brenton Z.W."/>
            <person name="Flinn B.S."/>
            <person name="Jenkins J."/>
            <person name="Shu S."/>
            <person name="Flowers D."/>
            <person name="Luo F."/>
            <person name="Wang Y."/>
            <person name="Xia P."/>
            <person name="Barry K."/>
            <person name="Daum C."/>
            <person name="Lipzen A."/>
            <person name="Yoshinaga Y."/>
            <person name="Schmutz J."/>
            <person name="Saski C."/>
            <person name="Vermerris W."/>
            <person name="Kresovich S."/>
        </authorList>
    </citation>
    <scope>NUCLEOTIDE SEQUENCE</scope>
</reference>
<sequence length="88" mass="9701">MKMISIRVSFGQKEAKLKAKIAADRKQKMQMVHQMMQSANMVQAIQGVNSSNMVQANGASNFSETVAHCSIQVRETEPSMSLVSQEQA</sequence>
<dbReference type="AlphaFoldDB" id="A0A921QYB6"/>
<reference evidence="1" key="1">
    <citation type="journal article" date="2019" name="BMC Genomics">
        <title>A new reference genome for Sorghum bicolor reveals high levels of sequence similarity between sweet and grain genotypes: implications for the genetics of sugar metabolism.</title>
        <authorList>
            <person name="Cooper E.A."/>
            <person name="Brenton Z.W."/>
            <person name="Flinn B.S."/>
            <person name="Jenkins J."/>
            <person name="Shu S."/>
            <person name="Flowers D."/>
            <person name="Luo F."/>
            <person name="Wang Y."/>
            <person name="Xia P."/>
            <person name="Barry K."/>
            <person name="Daum C."/>
            <person name="Lipzen A."/>
            <person name="Yoshinaga Y."/>
            <person name="Schmutz J."/>
            <person name="Saski C."/>
            <person name="Vermerris W."/>
            <person name="Kresovich S."/>
        </authorList>
    </citation>
    <scope>NUCLEOTIDE SEQUENCE</scope>
</reference>
<evidence type="ECO:0000313" key="1">
    <source>
        <dbReference type="EMBL" id="KAG0530594.1"/>
    </source>
</evidence>
<dbReference type="EMBL" id="CM027684">
    <property type="protein sequence ID" value="KAG0530594.1"/>
    <property type="molecule type" value="Genomic_DNA"/>
</dbReference>
<name>A0A921QYB6_SORBI</name>